<keyword evidence="8" id="KW-1133">Transmembrane helix</keyword>
<keyword evidence="10" id="KW-0472">Membrane</keyword>
<evidence type="ECO:0000256" key="2">
    <source>
        <dbReference type="ARBA" id="ARBA00005194"/>
    </source>
</evidence>
<evidence type="ECO:0000256" key="7">
    <source>
        <dbReference type="ARBA" id="ARBA00022832"/>
    </source>
</evidence>
<keyword evidence="15" id="KW-1185">Reference proteome</keyword>
<evidence type="ECO:0000313" key="15">
    <source>
        <dbReference type="Proteomes" id="UP001152523"/>
    </source>
</evidence>
<evidence type="ECO:0000256" key="9">
    <source>
        <dbReference type="ARBA" id="ARBA00023098"/>
    </source>
</evidence>
<gene>
    <name evidence="13" type="ORF">CEPIT_LOCUS18517</name>
    <name evidence="14" type="ORF">CEPIT_LOCUS40762</name>
</gene>
<evidence type="ECO:0000256" key="10">
    <source>
        <dbReference type="ARBA" id="ARBA00023136"/>
    </source>
</evidence>
<comment type="similarity">
    <text evidence="3">Belongs to the very long-chain fatty acids dehydratase HACD family.</text>
</comment>
<keyword evidence="7" id="KW-0276">Fatty acid metabolism</keyword>
<evidence type="ECO:0000313" key="13">
    <source>
        <dbReference type="EMBL" id="CAH9108843.1"/>
    </source>
</evidence>
<organism evidence="13 15">
    <name type="scientific">Cuscuta epithymum</name>
    <dbReference type="NCBI Taxonomy" id="186058"/>
    <lineage>
        <taxon>Eukaryota</taxon>
        <taxon>Viridiplantae</taxon>
        <taxon>Streptophyta</taxon>
        <taxon>Embryophyta</taxon>
        <taxon>Tracheophyta</taxon>
        <taxon>Spermatophyta</taxon>
        <taxon>Magnoliopsida</taxon>
        <taxon>eudicotyledons</taxon>
        <taxon>Gunneridae</taxon>
        <taxon>Pentapetalae</taxon>
        <taxon>asterids</taxon>
        <taxon>lamiids</taxon>
        <taxon>Solanales</taxon>
        <taxon>Convolvulaceae</taxon>
        <taxon>Cuscuteae</taxon>
        <taxon>Cuscuta</taxon>
        <taxon>Cuscuta subgen. Cuscuta</taxon>
    </lineage>
</organism>
<dbReference type="AlphaFoldDB" id="A0AAV0DY91"/>
<evidence type="ECO:0000256" key="6">
    <source>
        <dbReference type="ARBA" id="ARBA00022692"/>
    </source>
</evidence>
<keyword evidence="11" id="KW-0275">Fatty acid biosynthesis</keyword>
<comment type="pathway">
    <text evidence="2">Lipid metabolism; fatty acid biosynthesis.</text>
</comment>
<dbReference type="EMBL" id="CAMAPF010001052">
    <property type="protein sequence ID" value="CAH9143566.1"/>
    <property type="molecule type" value="Genomic_DNA"/>
</dbReference>
<sequence>MSAQVRSSYLFLYNSIQAIGWAVSLWRISNRLASTKSFNGAYASAGELICFLQRLAFLEVVHGALGPRTASSFHNFFSLELI</sequence>
<protein>
    <recommendedName>
        <fullName evidence="4">very-long-chain (3R)-3-hydroxyacyl-CoA dehydratase</fullName>
        <ecNumber evidence="4">4.2.1.134</ecNumber>
    </recommendedName>
</protein>
<dbReference type="PANTHER" id="PTHR11035:SF35">
    <property type="entry name" value="VERY-LONG-CHAIN (3R)-3-HYDROXYACYL-COA DEHYDRATASE"/>
    <property type="match status" value="1"/>
</dbReference>
<keyword evidence="6" id="KW-0812">Transmembrane</keyword>
<dbReference type="GO" id="GO:0030497">
    <property type="term" value="P:fatty acid elongation"/>
    <property type="evidence" value="ECO:0007669"/>
    <property type="project" value="TreeGrafter"/>
</dbReference>
<evidence type="ECO:0000313" key="14">
    <source>
        <dbReference type="EMBL" id="CAH9143566.1"/>
    </source>
</evidence>
<proteinExistence type="inferred from homology"/>
<keyword evidence="5" id="KW-0444">Lipid biosynthesis</keyword>
<evidence type="ECO:0000256" key="11">
    <source>
        <dbReference type="ARBA" id="ARBA00023160"/>
    </source>
</evidence>
<evidence type="ECO:0000256" key="5">
    <source>
        <dbReference type="ARBA" id="ARBA00022516"/>
    </source>
</evidence>
<reference evidence="13" key="1">
    <citation type="submission" date="2022-07" db="EMBL/GenBank/DDBJ databases">
        <authorList>
            <person name="Macas J."/>
            <person name="Novak P."/>
            <person name="Neumann P."/>
        </authorList>
    </citation>
    <scope>NUCLEOTIDE SEQUENCE</scope>
</reference>
<dbReference type="GO" id="GO:0102158">
    <property type="term" value="F:very-long-chain (3R)-3-hydroxyacyl-CoA dehydratase activity"/>
    <property type="evidence" value="ECO:0007669"/>
    <property type="project" value="UniProtKB-EC"/>
</dbReference>
<dbReference type="GO" id="GO:0030148">
    <property type="term" value="P:sphingolipid biosynthetic process"/>
    <property type="evidence" value="ECO:0007669"/>
    <property type="project" value="TreeGrafter"/>
</dbReference>
<dbReference type="GO" id="GO:0005789">
    <property type="term" value="C:endoplasmic reticulum membrane"/>
    <property type="evidence" value="ECO:0007669"/>
    <property type="project" value="TreeGrafter"/>
</dbReference>
<comment type="subcellular location">
    <subcellularLocation>
        <location evidence="1">Membrane</location>
        <topology evidence="1">Multi-pass membrane protein</topology>
    </subcellularLocation>
</comment>
<dbReference type="EMBL" id="CAMAPF010000149">
    <property type="protein sequence ID" value="CAH9108843.1"/>
    <property type="molecule type" value="Genomic_DNA"/>
</dbReference>
<dbReference type="InterPro" id="IPR007482">
    <property type="entry name" value="Tyr_Pase-like_PTPLA"/>
</dbReference>
<evidence type="ECO:0000256" key="3">
    <source>
        <dbReference type="ARBA" id="ARBA00007811"/>
    </source>
</evidence>
<dbReference type="GO" id="GO:0042761">
    <property type="term" value="P:very long-chain fatty acid biosynthetic process"/>
    <property type="evidence" value="ECO:0007669"/>
    <property type="project" value="TreeGrafter"/>
</dbReference>
<dbReference type="EC" id="4.2.1.134" evidence="4"/>
<keyword evidence="12" id="KW-0456">Lyase</keyword>
<evidence type="ECO:0000256" key="4">
    <source>
        <dbReference type="ARBA" id="ARBA00013122"/>
    </source>
</evidence>
<accession>A0AAV0DY91</accession>
<dbReference type="Proteomes" id="UP001152523">
    <property type="component" value="Unassembled WGS sequence"/>
</dbReference>
<keyword evidence="9" id="KW-0443">Lipid metabolism</keyword>
<evidence type="ECO:0000256" key="8">
    <source>
        <dbReference type="ARBA" id="ARBA00022989"/>
    </source>
</evidence>
<evidence type="ECO:0000256" key="12">
    <source>
        <dbReference type="ARBA" id="ARBA00023239"/>
    </source>
</evidence>
<dbReference type="PANTHER" id="PTHR11035">
    <property type="entry name" value="VERY-LONG-CHAIN (3R)-3-HYDROXYACYL-COA DEHYDRATASE"/>
    <property type="match status" value="1"/>
</dbReference>
<comment type="caution">
    <text evidence="13">The sequence shown here is derived from an EMBL/GenBank/DDBJ whole genome shotgun (WGS) entry which is preliminary data.</text>
</comment>
<name>A0AAV0DY91_9ASTE</name>
<evidence type="ECO:0000256" key="1">
    <source>
        <dbReference type="ARBA" id="ARBA00004141"/>
    </source>
</evidence>